<dbReference type="OrthoDB" id="7358785at2"/>
<organism evidence="3 4">
    <name type="scientific">Cerasibacillus quisquiliarum</name>
    <dbReference type="NCBI Taxonomy" id="227865"/>
    <lineage>
        <taxon>Bacteria</taxon>
        <taxon>Bacillati</taxon>
        <taxon>Bacillota</taxon>
        <taxon>Bacilli</taxon>
        <taxon>Bacillales</taxon>
        <taxon>Bacillaceae</taxon>
        <taxon>Cerasibacillus</taxon>
    </lineage>
</organism>
<keyword evidence="1" id="KW-0175">Coiled coil</keyword>
<accession>A0A511UUG2</accession>
<name>A0A511UUG2_9BACI</name>
<dbReference type="NCBIfam" id="NF041373">
    <property type="entry name" value="HGG_STG"/>
    <property type="match status" value="1"/>
</dbReference>
<evidence type="ECO:0000313" key="3">
    <source>
        <dbReference type="EMBL" id="GEN30246.1"/>
    </source>
</evidence>
<dbReference type="InterPro" id="IPR047675">
    <property type="entry name" value="Putative_zinc-bd"/>
</dbReference>
<evidence type="ECO:0000256" key="2">
    <source>
        <dbReference type="SAM" id="MobiDB-lite"/>
    </source>
</evidence>
<gene>
    <name evidence="3" type="ORF">CQU01_04840</name>
</gene>
<dbReference type="NCBIfam" id="NF040601">
    <property type="entry name" value="TerS_not_xtmA"/>
    <property type="match status" value="1"/>
</dbReference>
<dbReference type="EMBL" id="BJXW01000007">
    <property type="protein sequence ID" value="GEN30246.1"/>
    <property type="molecule type" value="Genomic_DNA"/>
</dbReference>
<dbReference type="RefSeq" id="WP_146935325.1">
    <property type="nucleotide sequence ID" value="NZ_BJXW01000007.1"/>
</dbReference>
<feature type="coiled-coil region" evidence="1">
    <location>
        <begin position="152"/>
        <end position="203"/>
    </location>
</feature>
<keyword evidence="4" id="KW-1185">Reference proteome</keyword>
<protein>
    <recommendedName>
        <fullName evidence="5">Terminase small subunit</fullName>
    </recommendedName>
</protein>
<evidence type="ECO:0000313" key="4">
    <source>
        <dbReference type="Proteomes" id="UP000321491"/>
    </source>
</evidence>
<evidence type="ECO:0008006" key="5">
    <source>
        <dbReference type="Google" id="ProtNLM"/>
    </source>
</evidence>
<evidence type="ECO:0000256" key="1">
    <source>
        <dbReference type="SAM" id="Coils"/>
    </source>
</evidence>
<feature type="region of interest" description="Disordered" evidence="2">
    <location>
        <begin position="1"/>
        <end position="52"/>
    </location>
</feature>
<comment type="caution">
    <text evidence="3">The sequence shown here is derived from an EMBL/GenBank/DDBJ whole genome shotgun (WGS) entry which is preliminary data.</text>
</comment>
<dbReference type="Proteomes" id="UP000321491">
    <property type="component" value="Unassembled WGS sequence"/>
</dbReference>
<proteinExistence type="predicted"/>
<reference evidence="3 4" key="1">
    <citation type="submission" date="2019-07" db="EMBL/GenBank/DDBJ databases">
        <title>Whole genome shotgun sequence of Cerasibacillus quisquiliarum NBRC 102429.</title>
        <authorList>
            <person name="Hosoyama A."/>
            <person name="Uohara A."/>
            <person name="Ohji S."/>
            <person name="Ichikawa N."/>
        </authorList>
    </citation>
    <scope>NUCLEOTIDE SEQUENCE [LARGE SCALE GENOMIC DNA]</scope>
    <source>
        <strain evidence="3 4">NBRC 102429</strain>
    </source>
</reference>
<dbReference type="AlphaFoldDB" id="A0A511UUG2"/>
<sequence length="223" mass="25574">MQNKPHANKKDNYCGAKTRSGKPCRNRAMANGRCRMHGGKSTGAPPAKMKKNSNARTHGLFAKYLPGETLEIMNSINNIDPLDILWTNIQMQFASIIRAQQIMFVENKEDTTRELKKLKVENVIDSEGNEIQVPIEKEYELQFAWDKQATFMNSLSRSMAELRNMLKQYVELSTHDDDRLLEIKRMQAQIDKTNAEIEQINKENTTDAPPEITIVDAWTDDDE</sequence>